<dbReference type="EMBL" id="MAAO01000004">
    <property type="protein sequence ID" value="OUR98933.1"/>
    <property type="molecule type" value="Genomic_DNA"/>
</dbReference>
<name>A0A1Y5FGX1_9BACT</name>
<dbReference type="PROSITE" id="PS51257">
    <property type="entry name" value="PROKAR_LIPOPROTEIN"/>
    <property type="match status" value="1"/>
</dbReference>
<accession>A0A1Y5FGX1</accession>
<feature type="coiled-coil region" evidence="1">
    <location>
        <begin position="227"/>
        <end position="254"/>
    </location>
</feature>
<comment type="caution">
    <text evidence="2">The sequence shown here is derived from an EMBL/GenBank/DDBJ whole genome shotgun (WGS) entry which is preliminary data.</text>
</comment>
<dbReference type="Proteomes" id="UP000196531">
    <property type="component" value="Unassembled WGS sequence"/>
</dbReference>
<keyword evidence="1" id="KW-0175">Coiled coil</keyword>
<evidence type="ECO:0000313" key="2">
    <source>
        <dbReference type="EMBL" id="OUR98933.1"/>
    </source>
</evidence>
<evidence type="ECO:0000313" key="3">
    <source>
        <dbReference type="Proteomes" id="UP000196531"/>
    </source>
</evidence>
<protein>
    <recommendedName>
        <fullName evidence="4">Lipoprotein</fullName>
    </recommendedName>
</protein>
<dbReference type="AlphaFoldDB" id="A0A1Y5FGX1"/>
<sequence length="343" mass="39560">MKIKFLNLCIILLISSCSKVETINLKKHKYNQNPGRIVWMQIAGLSEEHLALLRFSRPAVELGSAFEESHCFGKMWNFNLYDLRPDSSRGFLSQIYGTKNITDQCRDYENVPMWSFFKKLGYKVGVLESGAKDNQSIVKAWKCADDNTQLDKITTLWKMSDSSNKNAKRFHFQEKIPFVEGNIYYDKSCKGGICYASLFNNATKIYENTKSSAIRSMLVIRDFNLEEAVDRKDIESLQNQLREIEKTYNYFVAESKRDPNLLVVMSGSGTRNIELPSGGRQWEEFDKKGRFVLYKKNSLMSPVFARGPRSENFCGLYEESSIFKRFLWSSKDSNSPLDLLGLQ</sequence>
<reference evidence="3" key="1">
    <citation type="journal article" date="2017" name="Proc. Natl. Acad. Sci. U.S.A.">
        <title>Simulation of Deepwater Horizon oil plume reveals substrate specialization within a complex community of hydrocarbon-degraders.</title>
        <authorList>
            <person name="Hu P."/>
            <person name="Dubinsky E.A."/>
            <person name="Probst A.J."/>
            <person name="Wang J."/>
            <person name="Sieber C.M.K."/>
            <person name="Tom L.M."/>
            <person name="Gardinali P."/>
            <person name="Banfield J.F."/>
            <person name="Atlas R.M."/>
            <person name="Andersen G.L."/>
        </authorList>
    </citation>
    <scope>NUCLEOTIDE SEQUENCE [LARGE SCALE GENOMIC DNA]</scope>
</reference>
<proteinExistence type="predicted"/>
<organism evidence="2 3">
    <name type="scientific">Halobacteriovorax marinus</name>
    <dbReference type="NCBI Taxonomy" id="97084"/>
    <lineage>
        <taxon>Bacteria</taxon>
        <taxon>Pseudomonadati</taxon>
        <taxon>Bdellovibrionota</taxon>
        <taxon>Bacteriovoracia</taxon>
        <taxon>Bacteriovoracales</taxon>
        <taxon>Halobacteriovoraceae</taxon>
        <taxon>Halobacteriovorax</taxon>
    </lineage>
</organism>
<evidence type="ECO:0000256" key="1">
    <source>
        <dbReference type="SAM" id="Coils"/>
    </source>
</evidence>
<gene>
    <name evidence="2" type="ORF">A9Q84_05845</name>
</gene>
<evidence type="ECO:0008006" key="4">
    <source>
        <dbReference type="Google" id="ProtNLM"/>
    </source>
</evidence>